<dbReference type="Proteomes" id="UP000886520">
    <property type="component" value="Chromosome 23"/>
</dbReference>
<evidence type="ECO:0000313" key="2">
    <source>
        <dbReference type="Proteomes" id="UP000886520"/>
    </source>
</evidence>
<proteinExistence type="predicted"/>
<evidence type="ECO:0000313" key="1">
    <source>
        <dbReference type="EMBL" id="KAI5061580.1"/>
    </source>
</evidence>
<reference evidence="1" key="1">
    <citation type="submission" date="2021-01" db="EMBL/GenBank/DDBJ databases">
        <title>Adiantum capillus-veneris genome.</title>
        <authorList>
            <person name="Fang Y."/>
            <person name="Liao Q."/>
        </authorList>
    </citation>
    <scope>NUCLEOTIDE SEQUENCE</scope>
    <source>
        <strain evidence="1">H3</strain>
        <tissue evidence="1">Leaf</tissue>
    </source>
</reference>
<dbReference type="AlphaFoldDB" id="A0A9D4U588"/>
<feature type="non-terminal residue" evidence="1">
    <location>
        <position position="99"/>
    </location>
</feature>
<accession>A0A9D4U588</accession>
<keyword evidence="2" id="KW-1185">Reference proteome</keyword>
<organism evidence="1 2">
    <name type="scientific">Adiantum capillus-veneris</name>
    <name type="common">Maidenhair fern</name>
    <dbReference type="NCBI Taxonomy" id="13818"/>
    <lineage>
        <taxon>Eukaryota</taxon>
        <taxon>Viridiplantae</taxon>
        <taxon>Streptophyta</taxon>
        <taxon>Embryophyta</taxon>
        <taxon>Tracheophyta</taxon>
        <taxon>Polypodiopsida</taxon>
        <taxon>Polypodiidae</taxon>
        <taxon>Polypodiales</taxon>
        <taxon>Pteridineae</taxon>
        <taxon>Pteridaceae</taxon>
        <taxon>Vittarioideae</taxon>
        <taxon>Adiantum</taxon>
    </lineage>
</organism>
<protein>
    <submittedName>
        <fullName evidence="1">Uncharacterized protein</fullName>
    </submittedName>
</protein>
<dbReference type="EMBL" id="JABFUD020000023">
    <property type="protein sequence ID" value="KAI5061580.1"/>
    <property type="molecule type" value="Genomic_DNA"/>
</dbReference>
<comment type="caution">
    <text evidence="1">The sequence shown here is derived from an EMBL/GenBank/DDBJ whole genome shotgun (WGS) entry which is preliminary data.</text>
</comment>
<sequence>MWLALGSFKSGVEFKSKEFMFFCHRKWVQETEESTITIVGGFVKTRDEANHATTTCIIWTSCDDLKGEFVGANVDGIWGEPSAGLVRNCILALIPRVLV</sequence>
<gene>
    <name evidence="1" type="ORF">GOP47_0024085</name>
</gene>
<name>A0A9D4U588_ADICA</name>